<comment type="caution">
    <text evidence="1">The sequence shown here is derived from an EMBL/GenBank/DDBJ whole genome shotgun (WGS) entry which is preliminary data.</text>
</comment>
<dbReference type="AlphaFoldDB" id="A0A151Z4Y2"/>
<accession>A0A151Z4Y2</accession>
<name>A0A151Z4Y2_TIELA</name>
<evidence type="ECO:0000313" key="1">
    <source>
        <dbReference type="EMBL" id="KYQ89020.1"/>
    </source>
</evidence>
<evidence type="ECO:0000313" key="2">
    <source>
        <dbReference type="Proteomes" id="UP000076078"/>
    </source>
</evidence>
<dbReference type="InParanoid" id="A0A151Z4Y2"/>
<sequence length="122" mass="14104">MENHIEILENPVMVDNELIVCSGFFDVDAKEGTFSEGQPVHSMLYRELVKTLESGVALTYKLSLEESNTYPKVFRVKVTTTNEFYRVSTETRYVNTFTDAHNIYSFLYKNKLEDGYQLVALQ</sequence>
<keyword evidence="2" id="KW-1185">Reference proteome</keyword>
<proteinExistence type="predicted"/>
<organism evidence="1 2">
    <name type="scientific">Tieghemostelium lacteum</name>
    <name type="common">Slime mold</name>
    <name type="synonym">Dictyostelium lacteum</name>
    <dbReference type="NCBI Taxonomy" id="361077"/>
    <lineage>
        <taxon>Eukaryota</taxon>
        <taxon>Amoebozoa</taxon>
        <taxon>Evosea</taxon>
        <taxon>Eumycetozoa</taxon>
        <taxon>Dictyostelia</taxon>
        <taxon>Dictyosteliales</taxon>
        <taxon>Raperosteliaceae</taxon>
        <taxon>Tieghemostelium</taxon>
    </lineage>
</organism>
<protein>
    <submittedName>
        <fullName evidence="1">Uncharacterized protein</fullName>
    </submittedName>
</protein>
<gene>
    <name evidence="1" type="ORF">DLAC_10241</name>
</gene>
<reference evidence="1 2" key="1">
    <citation type="submission" date="2015-12" db="EMBL/GenBank/DDBJ databases">
        <title>Dictyostelia acquired genes for synthesis and detection of signals that induce cell-type specialization by lateral gene transfer from prokaryotes.</title>
        <authorList>
            <person name="Gloeckner G."/>
            <person name="Schaap P."/>
        </authorList>
    </citation>
    <scope>NUCLEOTIDE SEQUENCE [LARGE SCALE GENOMIC DNA]</scope>
    <source>
        <strain evidence="1 2">TK</strain>
    </source>
</reference>
<dbReference type="EMBL" id="LODT01000042">
    <property type="protein sequence ID" value="KYQ89020.1"/>
    <property type="molecule type" value="Genomic_DNA"/>
</dbReference>
<dbReference type="Proteomes" id="UP000076078">
    <property type="component" value="Unassembled WGS sequence"/>
</dbReference>